<comment type="caution">
    <text evidence="4">The sequence shown here is derived from an EMBL/GenBank/DDBJ whole genome shotgun (WGS) entry which is preliminary data.</text>
</comment>
<gene>
    <name evidence="4" type="ORF">A2W05_10195</name>
</gene>
<dbReference type="Pfam" id="PF01467">
    <property type="entry name" value="CTP_transf_like"/>
    <property type="match status" value="1"/>
</dbReference>
<evidence type="ECO:0000256" key="2">
    <source>
        <dbReference type="ARBA" id="ARBA00022695"/>
    </source>
</evidence>
<dbReference type="InterPro" id="IPR004821">
    <property type="entry name" value="Cyt_trans-like"/>
</dbReference>
<dbReference type="InterPro" id="IPR050385">
    <property type="entry name" value="Archaeal_FAD_synthase"/>
</dbReference>
<dbReference type="SUPFAM" id="SSF52374">
    <property type="entry name" value="Nucleotidylyl transferase"/>
    <property type="match status" value="1"/>
</dbReference>
<organism evidence="4 5">
    <name type="scientific">Candidatus Schekmanbacteria bacterium RBG_16_38_10</name>
    <dbReference type="NCBI Taxonomy" id="1817879"/>
    <lineage>
        <taxon>Bacteria</taxon>
        <taxon>Candidatus Schekmaniibacteriota</taxon>
    </lineage>
</organism>
<dbReference type="PANTHER" id="PTHR43793">
    <property type="entry name" value="FAD SYNTHASE"/>
    <property type="match status" value="1"/>
</dbReference>
<evidence type="ECO:0000313" key="4">
    <source>
        <dbReference type="EMBL" id="OGL42642.1"/>
    </source>
</evidence>
<evidence type="ECO:0000259" key="3">
    <source>
        <dbReference type="Pfam" id="PF01467"/>
    </source>
</evidence>
<proteinExistence type="predicted"/>
<reference evidence="4 5" key="1">
    <citation type="journal article" date="2016" name="Nat. Commun.">
        <title>Thousands of microbial genomes shed light on interconnected biogeochemical processes in an aquifer system.</title>
        <authorList>
            <person name="Anantharaman K."/>
            <person name="Brown C.T."/>
            <person name="Hug L.A."/>
            <person name="Sharon I."/>
            <person name="Castelle C.J."/>
            <person name="Probst A.J."/>
            <person name="Thomas B.C."/>
            <person name="Singh A."/>
            <person name="Wilkins M.J."/>
            <person name="Karaoz U."/>
            <person name="Brodie E.L."/>
            <person name="Williams K.H."/>
            <person name="Hubbard S.S."/>
            <person name="Banfield J.F."/>
        </authorList>
    </citation>
    <scope>NUCLEOTIDE SEQUENCE [LARGE SCALE GENOMIC DNA]</scope>
</reference>
<evidence type="ECO:0000256" key="1">
    <source>
        <dbReference type="ARBA" id="ARBA00022679"/>
    </source>
</evidence>
<feature type="domain" description="Cytidyltransferase-like" evidence="3">
    <location>
        <begin position="30"/>
        <end position="134"/>
    </location>
</feature>
<dbReference type="AlphaFoldDB" id="A0A1F7RM49"/>
<evidence type="ECO:0000313" key="5">
    <source>
        <dbReference type="Proteomes" id="UP000178797"/>
    </source>
</evidence>
<dbReference type="GO" id="GO:0016779">
    <property type="term" value="F:nucleotidyltransferase activity"/>
    <property type="evidence" value="ECO:0007669"/>
    <property type="project" value="UniProtKB-KW"/>
</dbReference>
<dbReference type="Proteomes" id="UP000178797">
    <property type="component" value="Unassembled WGS sequence"/>
</dbReference>
<dbReference type="Gene3D" id="3.40.50.620">
    <property type="entry name" value="HUPs"/>
    <property type="match status" value="1"/>
</dbReference>
<dbReference type="NCBIfam" id="TIGR00125">
    <property type="entry name" value="cyt_tran_rel"/>
    <property type="match status" value="1"/>
</dbReference>
<keyword evidence="2" id="KW-0548">Nucleotidyltransferase</keyword>
<name>A0A1F7RM49_9BACT</name>
<keyword evidence="1" id="KW-0808">Transferase</keyword>
<dbReference type="PANTHER" id="PTHR43793:SF2">
    <property type="entry name" value="BIFUNCTIONAL PROTEIN HLDE"/>
    <property type="match status" value="1"/>
</dbReference>
<protein>
    <submittedName>
        <fullName evidence="4">ADP-heptose synthase</fullName>
    </submittedName>
</protein>
<dbReference type="InterPro" id="IPR014729">
    <property type="entry name" value="Rossmann-like_a/b/a_fold"/>
</dbReference>
<dbReference type="EMBL" id="MGDE01000263">
    <property type="protein sequence ID" value="OGL42642.1"/>
    <property type="molecule type" value="Genomic_DNA"/>
</dbReference>
<sequence length="162" mass="17936">MLERIPKFKSLDMLEPIVQNLKKQGKKIILANGCFDILHVGHIRYLTGAKRLGDILIAALNSDKSTRALKGKGRPITPEDERVEIISALECVDYVTLFSELNVDNILLKLKPDVHAKGSDYTKDTVPEKDTVKSYGGAVAITGDPKNHSTKDIIKIISRLQS</sequence>
<accession>A0A1F7RM49</accession>